<protein>
    <submittedName>
        <fullName evidence="2">Alpha-ketoglutarate-dependent dioxygenase AlkB</fullName>
    </submittedName>
</protein>
<evidence type="ECO:0000313" key="3">
    <source>
        <dbReference type="Proteomes" id="UP001500298"/>
    </source>
</evidence>
<dbReference type="InterPro" id="IPR032854">
    <property type="entry name" value="ALKBH3"/>
</dbReference>
<gene>
    <name evidence="2" type="ORF">GCM10023331_13420</name>
</gene>
<dbReference type="Pfam" id="PF13532">
    <property type="entry name" value="2OG-FeII_Oxy_2"/>
    <property type="match status" value="1"/>
</dbReference>
<feature type="domain" description="Fe2OG dioxygenase" evidence="1">
    <location>
        <begin position="95"/>
        <end position="193"/>
    </location>
</feature>
<dbReference type="InterPro" id="IPR027450">
    <property type="entry name" value="AlkB-like"/>
</dbReference>
<dbReference type="InterPro" id="IPR005123">
    <property type="entry name" value="Oxoglu/Fe-dep_dioxygenase_dom"/>
</dbReference>
<keyword evidence="3" id="KW-1185">Reference proteome</keyword>
<dbReference type="Proteomes" id="UP001500298">
    <property type="component" value="Unassembled WGS sequence"/>
</dbReference>
<dbReference type="InterPro" id="IPR037151">
    <property type="entry name" value="AlkB-like_sf"/>
</dbReference>
<name>A0ABP9D9Y0_9BACT</name>
<accession>A0ABP9D9Y0</accession>
<dbReference type="SUPFAM" id="SSF51197">
    <property type="entry name" value="Clavaminate synthase-like"/>
    <property type="match status" value="1"/>
</dbReference>
<proteinExistence type="predicted"/>
<comment type="caution">
    <text evidence="2">The sequence shown here is derived from an EMBL/GenBank/DDBJ whole genome shotgun (WGS) entry which is preliminary data.</text>
</comment>
<dbReference type="PROSITE" id="PS51471">
    <property type="entry name" value="FE2OG_OXY"/>
    <property type="match status" value="1"/>
</dbReference>
<keyword evidence="2" id="KW-0223">Dioxygenase</keyword>
<reference evidence="3" key="1">
    <citation type="journal article" date="2019" name="Int. J. Syst. Evol. Microbiol.">
        <title>The Global Catalogue of Microorganisms (GCM) 10K type strain sequencing project: providing services to taxonomists for standard genome sequencing and annotation.</title>
        <authorList>
            <consortium name="The Broad Institute Genomics Platform"/>
            <consortium name="The Broad Institute Genome Sequencing Center for Infectious Disease"/>
            <person name="Wu L."/>
            <person name="Ma J."/>
        </authorList>
    </citation>
    <scope>NUCLEOTIDE SEQUENCE [LARGE SCALE GENOMIC DNA]</scope>
    <source>
        <strain evidence="3">JCM 18326</strain>
    </source>
</reference>
<dbReference type="GO" id="GO:0051213">
    <property type="term" value="F:dioxygenase activity"/>
    <property type="evidence" value="ECO:0007669"/>
    <property type="project" value="UniProtKB-KW"/>
</dbReference>
<evidence type="ECO:0000259" key="1">
    <source>
        <dbReference type="PROSITE" id="PS51471"/>
    </source>
</evidence>
<evidence type="ECO:0000313" key="2">
    <source>
        <dbReference type="EMBL" id="GAA4829533.1"/>
    </source>
</evidence>
<keyword evidence="2" id="KW-0560">Oxidoreductase</keyword>
<sequence>MKQISLGDGELLYDPNFLSPEEADTYIHQLMEEIIWKQEEIKLFGKVHPLPRKTAWYGDKGITYTYSGLQNQPERWSPTLLTLKERIENLLEGPTFNSVLLNWYRDGNDKMGWHSDDEPSLGRNPVIASISLGAPRFFDLRHKKDKTRKHRLELTSGSLLVMQGELQHHWVHQVPVQKRVKEGRINLTFRDIKFP</sequence>
<dbReference type="EMBL" id="BAABJX010000021">
    <property type="protein sequence ID" value="GAA4829533.1"/>
    <property type="molecule type" value="Genomic_DNA"/>
</dbReference>
<dbReference type="Gene3D" id="2.60.120.590">
    <property type="entry name" value="Alpha-ketoglutarate-dependent dioxygenase AlkB-like"/>
    <property type="match status" value="1"/>
</dbReference>
<dbReference type="RefSeq" id="WP_345370323.1">
    <property type="nucleotide sequence ID" value="NZ_BAABJX010000021.1"/>
</dbReference>
<dbReference type="PANTHER" id="PTHR31212">
    <property type="entry name" value="ALPHA-KETOGLUTARATE-DEPENDENT DIOXYGENASE ALKB HOMOLOG 3"/>
    <property type="match status" value="1"/>
</dbReference>
<dbReference type="PANTHER" id="PTHR31212:SF4">
    <property type="entry name" value="ALPHA-KETOGLUTARATE-DEPENDENT DIOXYGENASE ALKB HOMOLOG 3"/>
    <property type="match status" value="1"/>
</dbReference>
<organism evidence="2 3">
    <name type="scientific">Algivirga pacifica</name>
    <dbReference type="NCBI Taxonomy" id="1162670"/>
    <lineage>
        <taxon>Bacteria</taxon>
        <taxon>Pseudomonadati</taxon>
        <taxon>Bacteroidota</taxon>
        <taxon>Cytophagia</taxon>
        <taxon>Cytophagales</taxon>
        <taxon>Flammeovirgaceae</taxon>
        <taxon>Algivirga</taxon>
    </lineage>
</organism>